<gene>
    <name evidence="1" type="ORF">PSYMO_37986</name>
</gene>
<feature type="non-terminal residue" evidence="1">
    <location>
        <position position="1"/>
    </location>
</feature>
<organism evidence="1 2">
    <name type="scientific">Pseudomonas amygdali pv. mori str. 301020</name>
    <dbReference type="NCBI Taxonomy" id="629261"/>
    <lineage>
        <taxon>Bacteria</taxon>
        <taxon>Pseudomonadati</taxon>
        <taxon>Pseudomonadota</taxon>
        <taxon>Gammaproteobacteria</taxon>
        <taxon>Pseudomonadales</taxon>
        <taxon>Pseudomonadaceae</taxon>
        <taxon>Pseudomonas</taxon>
        <taxon>Pseudomonas amygdali</taxon>
    </lineage>
</organism>
<dbReference type="EMBL" id="AEAG01003124">
    <property type="protein sequence ID" value="EGH26967.1"/>
    <property type="molecule type" value="Genomic_DNA"/>
</dbReference>
<reference evidence="1 2" key="1">
    <citation type="journal article" date="2011" name="PLoS Pathog.">
        <title>Dynamic evolution of pathogenicity revealed by sequencing and comparative genomics of 19 Pseudomonas syringae isolates.</title>
        <authorList>
            <person name="Baltrus D.A."/>
            <person name="Nishimura M.T."/>
            <person name="Romanchuk A."/>
            <person name="Chang J.H."/>
            <person name="Mukhtar M.S."/>
            <person name="Cherkis K."/>
            <person name="Roach J."/>
            <person name="Grant S.R."/>
            <person name="Jones C.D."/>
            <person name="Dangl J.L."/>
        </authorList>
    </citation>
    <scope>NUCLEOTIDE SEQUENCE [LARGE SCALE GENOMIC DNA]</scope>
    <source>
        <strain evidence="1 2">301020</strain>
    </source>
</reference>
<name>A0A656GMW8_PSEA0</name>
<sequence length="35" mass="3821">FIAKLAFDDPKRMVDLGASLGLGLLDFADRLVQNT</sequence>
<feature type="non-terminal residue" evidence="1">
    <location>
        <position position="35"/>
    </location>
</feature>
<dbReference type="Proteomes" id="UP000003465">
    <property type="component" value="Unassembled WGS sequence"/>
</dbReference>
<proteinExistence type="predicted"/>
<evidence type="ECO:0000313" key="1">
    <source>
        <dbReference type="EMBL" id="EGH26967.1"/>
    </source>
</evidence>
<protein>
    <submittedName>
        <fullName evidence="1">Uncharacterized protein</fullName>
    </submittedName>
</protein>
<evidence type="ECO:0000313" key="2">
    <source>
        <dbReference type="Proteomes" id="UP000003465"/>
    </source>
</evidence>
<dbReference type="AlphaFoldDB" id="A0A656GMW8"/>
<comment type="caution">
    <text evidence="1">The sequence shown here is derived from an EMBL/GenBank/DDBJ whole genome shotgun (WGS) entry which is preliminary data.</text>
</comment>
<accession>A0A656GMW8</accession>